<organism evidence="1 2">
    <name type="scientific">Panagrolaimus sp. ES5</name>
    <dbReference type="NCBI Taxonomy" id="591445"/>
    <lineage>
        <taxon>Eukaryota</taxon>
        <taxon>Metazoa</taxon>
        <taxon>Ecdysozoa</taxon>
        <taxon>Nematoda</taxon>
        <taxon>Chromadorea</taxon>
        <taxon>Rhabditida</taxon>
        <taxon>Tylenchina</taxon>
        <taxon>Panagrolaimomorpha</taxon>
        <taxon>Panagrolaimoidea</taxon>
        <taxon>Panagrolaimidae</taxon>
        <taxon>Panagrolaimus</taxon>
    </lineage>
</organism>
<name>A0AC34F620_9BILA</name>
<protein>
    <submittedName>
        <fullName evidence="2">Uncharacterized protein</fullName>
    </submittedName>
</protein>
<accession>A0AC34F620</accession>
<proteinExistence type="predicted"/>
<evidence type="ECO:0000313" key="2">
    <source>
        <dbReference type="WBParaSite" id="ES5_v2.g12539.t1"/>
    </source>
</evidence>
<dbReference type="Proteomes" id="UP000887579">
    <property type="component" value="Unplaced"/>
</dbReference>
<sequence>MVNLQINYWNCGVHLCVIAEQIILIGKAARIANLEMDLEREKFEYLLHDYRVIVSNLPEGSNEKELCAR</sequence>
<evidence type="ECO:0000313" key="1">
    <source>
        <dbReference type="Proteomes" id="UP000887579"/>
    </source>
</evidence>
<dbReference type="WBParaSite" id="ES5_v2.g12539.t1">
    <property type="protein sequence ID" value="ES5_v2.g12539.t1"/>
    <property type="gene ID" value="ES5_v2.g12539"/>
</dbReference>
<reference evidence="2" key="1">
    <citation type="submission" date="2022-11" db="UniProtKB">
        <authorList>
            <consortium name="WormBaseParasite"/>
        </authorList>
    </citation>
    <scope>IDENTIFICATION</scope>
</reference>